<keyword evidence="3" id="KW-1185">Reference proteome</keyword>
<evidence type="ECO:0000313" key="2">
    <source>
        <dbReference type="EMBL" id="MEP1061430.1"/>
    </source>
</evidence>
<protein>
    <submittedName>
        <fullName evidence="2">Nuclear transport factor 2 family protein</fullName>
    </submittedName>
</protein>
<dbReference type="RefSeq" id="WP_190449214.1">
    <property type="nucleotide sequence ID" value="NZ_JAMPLM010000034.1"/>
</dbReference>
<name>A0ABV0KQD5_9CYAN</name>
<dbReference type="EMBL" id="JAMPLM010000034">
    <property type="protein sequence ID" value="MEP1061430.1"/>
    <property type="molecule type" value="Genomic_DNA"/>
</dbReference>
<evidence type="ECO:0000313" key="3">
    <source>
        <dbReference type="Proteomes" id="UP001476950"/>
    </source>
</evidence>
<sequence>MQAEIIDVVNRIGLMADRRDWQACRDVFSDHVETDYTSLNGGQPTSVNADDLINGWKAFFTQTFTTIQHLIGSHVVTITGDRAICLSNFQAHHVYLDTQKGTWTLGGFYEHTLVHTAEGWRVNRMKMTWTWEQGTRP</sequence>
<gene>
    <name evidence="2" type="ORF">NDI38_23655</name>
</gene>
<dbReference type="SUPFAM" id="SSF54427">
    <property type="entry name" value="NTF2-like"/>
    <property type="match status" value="1"/>
</dbReference>
<dbReference type="Gene3D" id="3.10.450.50">
    <property type="match status" value="1"/>
</dbReference>
<organism evidence="2 3">
    <name type="scientific">Stenomitos frigidus AS-A4</name>
    <dbReference type="NCBI Taxonomy" id="2933935"/>
    <lineage>
        <taxon>Bacteria</taxon>
        <taxon>Bacillati</taxon>
        <taxon>Cyanobacteriota</taxon>
        <taxon>Cyanophyceae</taxon>
        <taxon>Leptolyngbyales</taxon>
        <taxon>Leptolyngbyaceae</taxon>
        <taxon>Stenomitos</taxon>
    </lineage>
</organism>
<reference evidence="2 3" key="1">
    <citation type="submission" date="2022-04" db="EMBL/GenBank/DDBJ databases">
        <title>Positive selection, recombination, and allopatry shape intraspecific diversity of widespread and dominant cyanobacteria.</title>
        <authorList>
            <person name="Wei J."/>
            <person name="Shu W."/>
            <person name="Hu C."/>
        </authorList>
    </citation>
    <scope>NUCLEOTIDE SEQUENCE [LARGE SCALE GENOMIC DNA]</scope>
    <source>
        <strain evidence="2 3">AS-A4</strain>
    </source>
</reference>
<dbReference type="InterPro" id="IPR032710">
    <property type="entry name" value="NTF2-like_dom_sf"/>
</dbReference>
<dbReference type="Pfam" id="PF13577">
    <property type="entry name" value="SnoaL_4"/>
    <property type="match status" value="1"/>
</dbReference>
<feature type="domain" description="SnoaL-like" evidence="1">
    <location>
        <begin position="3"/>
        <end position="126"/>
    </location>
</feature>
<dbReference type="InterPro" id="IPR037401">
    <property type="entry name" value="SnoaL-like"/>
</dbReference>
<proteinExistence type="predicted"/>
<comment type="caution">
    <text evidence="2">The sequence shown here is derived from an EMBL/GenBank/DDBJ whole genome shotgun (WGS) entry which is preliminary data.</text>
</comment>
<dbReference type="Proteomes" id="UP001476950">
    <property type="component" value="Unassembled WGS sequence"/>
</dbReference>
<accession>A0ABV0KQD5</accession>
<evidence type="ECO:0000259" key="1">
    <source>
        <dbReference type="Pfam" id="PF13577"/>
    </source>
</evidence>